<reference evidence="4 5" key="1">
    <citation type="submission" date="2017-06" db="EMBL/GenBank/DDBJ databases">
        <title>Celeribacter sp. TSPH2 complete genome sequence.</title>
        <authorList>
            <person name="Woo J.-H."/>
            <person name="Kim H.-S."/>
        </authorList>
    </citation>
    <scope>NUCLEOTIDE SEQUENCE [LARGE SCALE GENOMIC DNA]</scope>
    <source>
        <strain evidence="4 5">TSPH2</strain>
    </source>
</reference>
<dbReference type="Proteomes" id="UP000217935">
    <property type="component" value="Chromosome"/>
</dbReference>
<dbReference type="GO" id="GO:0055130">
    <property type="term" value="P:D-alanine catabolic process"/>
    <property type="evidence" value="ECO:0007669"/>
    <property type="project" value="TreeGrafter"/>
</dbReference>
<sequence length="436" mass="47445">MRITMDPVAGNEDLPSRSDVIVIGGGIIGVSTALFLAERGVSVTLCEKGIIGAEQSGRNWGWCRTMGRDAAEIPLTVESLRLWRRMNEITGLETGFRERGTLYLLDGEKALASYESWMEHARDHALSARFIEGAEITNLLPGLAKPWKRGLYTPTDGTAEPFKATPAMARAAQKKGAVILQHCAVRGIETEGGAISGVVTERGAIRCGAVVLAGGAWSRLFAGNMGLNFPTLPVINTVMRTAPDESLPDLAVGGPDFAFRRRLDGGYSVAIRNDNLAPLTLDSFRLFFDFLPTALKSMHEYRLGLTPYFFEDWKRARRWENDEITPFELVRTLDPKPVKRDLKNAWANTVKAYPGFGKLKPVQSWAGLIDATPDAVPVISEVPNRPNFYIASGFSGHGFGTGPGAGHLMADIVTGAAPIVDPTPFRLTRFRGQSTG</sequence>
<protein>
    <submittedName>
        <fullName evidence="4">D-amino-acid oxidase</fullName>
    </submittedName>
</protein>
<evidence type="ECO:0000256" key="2">
    <source>
        <dbReference type="ARBA" id="ARBA00023002"/>
    </source>
</evidence>
<dbReference type="STRING" id="1758178.GCA_001550095_01203"/>
<comment type="similarity">
    <text evidence="1">Belongs to the DadA oxidoreductase family.</text>
</comment>
<dbReference type="Gene3D" id="3.50.50.60">
    <property type="entry name" value="FAD/NAD(P)-binding domain"/>
    <property type="match status" value="2"/>
</dbReference>
<dbReference type="Pfam" id="PF01266">
    <property type="entry name" value="DAO"/>
    <property type="match status" value="1"/>
</dbReference>
<dbReference type="GO" id="GO:0005737">
    <property type="term" value="C:cytoplasm"/>
    <property type="evidence" value="ECO:0007669"/>
    <property type="project" value="TreeGrafter"/>
</dbReference>
<dbReference type="RefSeq" id="WP_096806655.1">
    <property type="nucleotide sequence ID" value="NZ_CP022196.1"/>
</dbReference>
<proteinExistence type="inferred from homology"/>
<dbReference type="Gene3D" id="3.30.9.10">
    <property type="entry name" value="D-Amino Acid Oxidase, subunit A, domain 2"/>
    <property type="match status" value="2"/>
</dbReference>
<dbReference type="AlphaFoldDB" id="A0A291GG72"/>
<evidence type="ECO:0000256" key="1">
    <source>
        <dbReference type="ARBA" id="ARBA00009410"/>
    </source>
</evidence>
<evidence type="ECO:0000313" key="5">
    <source>
        <dbReference type="Proteomes" id="UP000217935"/>
    </source>
</evidence>
<dbReference type="PANTHER" id="PTHR13847">
    <property type="entry name" value="SARCOSINE DEHYDROGENASE-RELATED"/>
    <property type="match status" value="1"/>
</dbReference>
<dbReference type="GO" id="GO:0008718">
    <property type="term" value="F:D-amino-acid dehydrogenase activity"/>
    <property type="evidence" value="ECO:0007669"/>
    <property type="project" value="TreeGrafter"/>
</dbReference>
<organism evidence="4 5">
    <name type="scientific">Celeribacter ethanolicus</name>
    <dbReference type="NCBI Taxonomy" id="1758178"/>
    <lineage>
        <taxon>Bacteria</taxon>
        <taxon>Pseudomonadati</taxon>
        <taxon>Pseudomonadota</taxon>
        <taxon>Alphaproteobacteria</taxon>
        <taxon>Rhodobacterales</taxon>
        <taxon>Roseobacteraceae</taxon>
        <taxon>Celeribacter</taxon>
    </lineage>
</organism>
<dbReference type="SUPFAM" id="SSF51905">
    <property type="entry name" value="FAD/NAD(P)-binding domain"/>
    <property type="match status" value="1"/>
</dbReference>
<accession>A0A291GG72</accession>
<keyword evidence="5" id="KW-1185">Reference proteome</keyword>
<dbReference type="GO" id="GO:0005886">
    <property type="term" value="C:plasma membrane"/>
    <property type="evidence" value="ECO:0007669"/>
    <property type="project" value="TreeGrafter"/>
</dbReference>
<keyword evidence="2" id="KW-0560">Oxidoreductase</keyword>
<dbReference type="PANTHER" id="PTHR13847:SF280">
    <property type="entry name" value="D-AMINO ACID DEHYDROGENASE"/>
    <property type="match status" value="1"/>
</dbReference>
<dbReference type="OrthoDB" id="9787190at2"/>
<dbReference type="EMBL" id="CP022196">
    <property type="protein sequence ID" value="ATG49062.1"/>
    <property type="molecule type" value="Genomic_DNA"/>
</dbReference>
<name>A0A291GG72_9RHOB</name>
<dbReference type="InterPro" id="IPR036188">
    <property type="entry name" value="FAD/NAD-bd_sf"/>
</dbReference>
<evidence type="ECO:0000313" key="4">
    <source>
        <dbReference type="EMBL" id="ATG49062.1"/>
    </source>
</evidence>
<feature type="domain" description="FAD dependent oxidoreductase" evidence="3">
    <location>
        <begin position="19"/>
        <end position="411"/>
    </location>
</feature>
<evidence type="ECO:0000259" key="3">
    <source>
        <dbReference type="Pfam" id="PF01266"/>
    </source>
</evidence>
<dbReference type="KEGG" id="ceh:CEW89_16700"/>
<gene>
    <name evidence="4" type="ORF">CEW89_16700</name>
</gene>
<dbReference type="InterPro" id="IPR006076">
    <property type="entry name" value="FAD-dep_OxRdtase"/>
</dbReference>